<sequence length="308" mass="33383">MPILELCAGYGGLGMAVEALTGEPIRYVAESDPHASLILAARYPNAPNLGDIRSVNWEALQGKINIVTAGFPCQGISNAGLQRGLADERSAVWFHALTAIRTLRPRFVFLENVAAIRRRGLPEVLGGLAAIGYDTQWTSFRASAIGAPHHRDRWFCVAVPEGTGARQEVAFEAHGGGEQRGPDASRGARLLPYSDSLRRGRRPGTCEEHPGRNEPADARHSPAAWWGDFLPAVRRWEDLTGQAAPAPTERGPRGGIRLTPAWTEWLMGLPAGWVTDVPGLGRKEQLRAIGNGVIPAQAYAAFHHLLQH</sequence>
<evidence type="ECO:0000313" key="9">
    <source>
        <dbReference type="Proteomes" id="UP000642284"/>
    </source>
</evidence>
<dbReference type="EC" id="2.1.1.37" evidence="1"/>
<keyword evidence="4 6" id="KW-0949">S-adenosyl-L-methionine</keyword>
<keyword evidence="9" id="KW-1185">Reference proteome</keyword>
<dbReference type="InterPro" id="IPR001525">
    <property type="entry name" value="C5_MeTfrase"/>
</dbReference>
<evidence type="ECO:0000256" key="4">
    <source>
        <dbReference type="ARBA" id="ARBA00022691"/>
    </source>
</evidence>
<dbReference type="Pfam" id="PF00145">
    <property type="entry name" value="DNA_methylase"/>
    <property type="match status" value="1"/>
</dbReference>
<accession>A0ABR7SJ64</accession>
<comment type="similarity">
    <text evidence="6">Belongs to the class I-like SAM-binding methyltransferase superfamily. C5-methyltransferase family.</text>
</comment>
<keyword evidence="5" id="KW-0680">Restriction system</keyword>
<reference evidence="8 9" key="1">
    <citation type="submission" date="2020-08" db="EMBL/GenBank/DDBJ databases">
        <title>Genemic of Streptomyces polyaspartic.</title>
        <authorList>
            <person name="Liu W."/>
        </authorList>
    </citation>
    <scope>NUCLEOTIDE SEQUENCE [LARGE SCALE GENOMIC DNA]</scope>
    <source>
        <strain evidence="8 9">TRM66268-LWL</strain>
    </source>
</reference>
<gene>
    <name evidence="8" type="ORF">H9Y04_18345</name>
</gene>
<dbReference type="RefSeq" id="WP_187814942.1">
    <property type="nucleotide sequence ID" value="NZ_JACTVJ010000007.1"/>
</dbReference>
<evidence type="ECO:0000256" key="5">
    <source>
        <dbReference type="ARBA" id="ARBA00022747"/>
    </source>
</evidence>
<evidence type="ECO:0000313" key="8">
    <source>
        <dbReference type="EMBL" id="MBC9714521.1"/>
    </source>
</evidence>
<dbReference type="GO" id="GO:0032259">
    <property type="term" value="P:methylation"/>
    <property type="evidence" value="ECO:0007669"/>
    <property type="project" value="UniProtKB-KW"/>
</dbReference>
<dbReference type="InterPro" id="IPR050750">
    <property type="entry name" value="C5-MTase"/>
</dbReference>
<feature type="compositionally biased region" description="Basic and acidic residues" evidence="7">
    <location>
        <begin position="204"/>
        <end position="220"/>
    </location>
</feature>
<dbReference type="PRINTS" id="PR00105">
    <property type="entry name" value="C5METTRFRASE"/>
</dbReference>
<dbReference type="PANTHER" id="PTHR46098">
    <property type="entry name" value="TRNA (CYTOSINE(38)-C(5))-METHYLTRANSFERASE"/>
    <property type="match status" value="1"/>
</dbReference>
<proteinExistence type="inferred from homology"/>
<evidence type="ECO:0000256" key="2">
    <source>
        <dbReference type="ARBA" id="ARBA00022603"/>
    </source>
</evidence>
<dbReference type="PROSITE" id="PS00094">
    <property type="entry name" value="C5_MTASE_1"/>
    <property type="match status" value="1"/>
</dbReference>
<organism evidence="8 9">
    <name type="scientific">Streptomyces polyasparticus</name>
    <dbReference type="NCBI Taxonomy" id="2767826"/>
    <lineage>
        <taxon>Bacteria</taxon>
        <taxon>Bacillati</taxon>
        <taxon>Actinomycetota</taxon>
        <taxon>Actinomycetes</taxon>
        <taxon>Kitasatosporales</taxon>
        <taxon>Streptomycetaceae</taxon>
        <taxon>Streptomyces</taxon>
    </lineage>
</organism>
<evidence type="ECO:0000256" key="6">
    <source>
        <dbReference type="PROSITE-ProRule" id="PRU01016"/>
    </source>
</evidence>
<dbReference type="PANTHER" id="PTHR46098:SF1">
    <property type="entry name" value="TRNA (CYTOSINE(38)-C(5))-METHYLTRANSFERASE"/>
    <property type="match status" value="1"/>
</dbReference>
<dbReference type="GO" id="GO:0008168">
    <property type="term" value="F:methyltransferase activity"/>
    <property type="evidence" value="ECO:0007669"/>
    <property type="project" value="UniProtKB-KW"/>
</dbReference>
<dbReference type="PROSITE" id="PS51679">
    <property type="entry name" value="SAM_MT_C5"/>
    <property type="match status" value="1"/>
</dbReference>
<dbReference type="SUPFAM" id="SSF53335">
    <property type="entry name" value="S-adenosyl-L-methionine-dependent methyltransferases"/>
    <property type="match status" value="1"/>
</dbReference>
<dbReference type="EMBL" id="JACTVJ010000007">
    <property type="protein sequence ID" value="MBC9714521.1"/>
    <property type="molecule type" value="Genomic_DNA"/>
</dbReference>
<dbReference type="Proteomes" id="UP000642284">
    <property type="component" value="Unassembled WGS sequence"/>
</dbReference>
<dbReference type="InterPro" id="IPR029063">
    <property type="entry name" value="SAM-dependent_MTases_sf"/>
</dbReference>
<keyword evidence="2 6" id="KW-0489">Methyltransferase</keyword>
<feature type="active site" evidence="6">
    <location>
        <position position="73"/>
    </location>
</feature>
<dbReference type="Gene3D" id="3.40.50.150">
    <property type="entry name" value="Vaccinia Virus protein VP39"/>
    <property type="match status" value="1"/>
</dbReference>
<evidence type="ECO:0000256" key="7">
    <source>
        <dbReference type="SAM" id="MobiDB-lite"/>
    </source>
</evidence>
<feature type="region of interest" description="Disordered" evidence="7">
    <location>
        <begin position="195"/>
        <end position="220"/>
    </location>
</feature>
<protein>
    <recommendedName>
        <fullName evidence="1">DNA (cytosine-5-)-methyltransferase</fullName>
        <ecNumber evidence="1">2.1.1.37</ecNumber>
    </recommendedName>
</protein>
<evidence type="ECO:0000256" key="1">
    <source>
        <dbReference type="ARBA" id="ARBA00011975"/>
    </source>
</evidence>
<evidence type="ECO:0000256" key="3">
    <source>
        <dbReference type="ARBA" id="ARBA00022679"/>
    </source>
</evidence>
<keyword evidence="3 6" id="KW-0808">Transferase</keyword>
<comment type="caution">
    <text evidence="8">The sequence shown here is derived from an EMBL/GenBank/DDBJ whole genome shotgun (WGS) entry which is preliminary data.</text>
</comment>
<name>A0ABR7SJ64_9ACTN</name>
<dbReference type="InterPro" id="IPR018117">
    <property type="entry name" value="C5_DNA_meth_AS"/>
</dbReference>